<evidence type="ECO:0000256" key="3">
    <source>
        <dbReference type="ARBA" id="ARBA00022692"/>
    </source>
</evidence>
<comment type="caution">
    <text evidence="9">The sequence shown here is derived from an EMBL/GenBank/DDBJ whole genome shotgun (WGS) entry which is preliminary data.</text>
</comment>
<dbReference type="PANTHER" id="PTHR30572:SF4">
    <property type="entry name" value="ABC TRANSPORTER PERMEASE YTRF"/>
    <property type="match status" value="1"/>
</dbReference>
<organism evidence="9 10">
    <name type="scientific">Thermophilibacter provencensis</name>
    <dbReference type="NCBI Taxonomy" id="1852386"/>
    <lineage>
        <taxon>Bacteria</taxon>
        <taxon>Bacillati</taxon>
        <taxon>Actinomycetota</taxon>
        <taxon>Coriobacteriia</taxon>
        <taxon>Coriobacteriales</taxon>
        <taxon>Atopobiaceae</taxon>
        <taxon>Thermophilibacter</taxon>
    </lineage>
</organism>
<dbReference type="GO" id="GO:0005886">
    <property type="term" value="C:plasma membrane"/>
    <property type="evidence" value="ECO:0007669"/>
    <property type="project" value="UniProtKB-SubCell"/>
</dbReference>
<evidence type="ECO:0000313" key="9">
    <source>
        <dbReference type="EMBL" id="HJF44907.1"/>
    </source>
</evidence>
<feature type="transmembrane region" description="Helical" evidence="7">
    <location>
        <begin position="915"/>
        <end position="938"/>
    </location>
</feature>
<evidence type="ECO:0000313" key="10">
    <source>
        <dbReference type="Proteomes" id="UP000697330"/>
    </source>
</evidence>
<keyword evidence="2" id="KW-1003">Cell membrane</keyword>
<keyword evidence="5 7" id="KW-0472">Membrane</keyword>
<evidence type="ECO:0000256" key="2">
    <source>
        <dbReference type="ARBA" id="ARBA00022475"/>
    </source>
</evidence>
<proteinExistence type="inferred from homology"/>
<feature type="domain" description="ABC3 transporter permease C-terminal" evidence="8">
    <location>
        <begin position="332"/>
        <end position="454"/>
    </location>
</feature>
<dbReference type="InterPro" id="IPR050250">
    <property type="entry name" value="Macrolide_Exporter_MacB"/>
</dbReference>
<comment type="subcellular location">
    <subcellularLocation>
        <location evidence="1">Cell membrane</location>
        <topology evidence="1">Multi-pass membrane protein</topology>
    </subcellularLocation>
</comment>
<dbReference type="AlphaFoldDB" id="A0A921GEN1"/>
<keyword evidence="3 7" id="KW-0812">Transmembrane</keyword>
<feature type="transmembrane region" description="Helical" evidence="7">
    <location>
        <begin position="859"/>
        <end position="881"/>
    </location>
</feature>
<dbReference type="Proteomes" id="UP000697330">
    <property type="component" value="Unassembled WGS sequence"/>
</dbReference>
<reference evidence="9" key="2">
    <citation type="submission" date="2021-09" db="EMBL/GenBank/DDBJ databases">
        <authorList>
            <person name="Gilroy R."/>
        </authorList>
    </citation>
    <scope>NUCLEOTIDE SEQUENCE</scope>
    <source>
        <strain evidence="9">CHK124-7917</strain>
    </source>
</reference>
<reference evidence="9" key="1">
    <citation type="journal article" date="2021" name="PeerJ">
        <title>Extensive microbial diversity within the chicken gut microbiome revealed by metagenomics and culture.</title>
        <authorList>
            <person name="Gilroy R."/>
            <person name="Ravi A."/>
            <person name="Getino M."/>
            <person name="Pursley I."/>
            <person name="Horton D.L."/>
            <person name="Alikhan N.F."/>
            <person name="Baker D."/>
            <person name="Gharbi K."/>
            <person name="Hall N."/>
            <person name="Watson M."/>
            <person name="Adriaenssens E.M."/>
            <person name="Foster-Nyarko E."/>
            <person name="Jarju S."/>
            <person name="Secka A."/>
            <person name="Antonio M."/>
            <person name="Oren A."/>
            <person name="Chaudhuri R.R."/>
            <person name="La Ragione R."/>
            <person name="Hildebrand F."/>
            <person name="Pallen M.J."/>
        </authorList>
    </citation>
    <scope>NUCLEOTIDE SEQUENCE</scope>
    <source>
        <strain evidence="9">CHK124-7917</strain>
    </source>
</reference>
<dbReference type="GO" id="GO:0022857">
    <property type="term" value="F:transmembrane transporter activity"/>
    <property type="evidence" value="ECO:0007669"/>
    <property type="project" value="TreeGrafter"/>
</dbReference>
<accession>A0A921GEN1</accession>
<evidence type="ECO:0000256" key="5">
    <source>
        <dbReference type="ARBA" id="ARBA00023136"/>
    </source>
</evidence>
<evidence type="ECO:0000256" key="6">
    <source>
        <dbReference type="ARBA" id="ARBA00038076"/>
    </source>
</evidence>
<feature type="transmembrane region" description="Helical" evidence="7">
    <location>
        <begin position="374"/>
        <end position="404"/>
    </location>
</feature>
<evidence type="ECO:0000256" key="7">
    <source>
        <dbReference type="SAM" id="Phobius"/>
    </source>
</evidence>
<name>A0A921GEN1_9ACTN</name>
<dbReference type="PANTHER" id="PTHR30572">
    <property type="entry name" value="MEMBRANE COMPONENT OF TRANSPORTER-RELATED"/>
    <property type="match status" value="1"/>
</dbReference>
<feature type="transmembrane region" description="Helical" evidence="7">
    <location>
        <begin position="325"/>
        <end position="353"/>
    </location>
</feature>
<evidence type="ECO:0000259" key="8">
    <source>
        <dbReference type="Pfam" id="PF02687"/>
    </source>
</evidence>
<dbReference type="Pfam" id="PF02687">
    <property type="entry name" value="FtsX"/>
    <property type="match status" value="2"/>
</dbReference>
<sequence>MRYTLRSLAANRVRTAVTVVGIALATGLLMAVLTSVTSLQNGLANQSRESGGVWQVEFRETDDGELQALRDAAGDLLDRLALRRDLGAAPFSVEDAERRGTYLSVLTLPEEQGGTARARGDLDYEVTPAPTLASGRLPERDGEIALDSGLMGAELAEGASELPATEAGVSSDGPIEVGSTVTLSLGRRVAHFEDGTSQEVGAETGVMYQSVIEGTDPDGTPNVEPGQIAETLDGVSAPRAYTVVGFVEPDWSLPGTVAYVSPDDTGGAASTRTDAYFSTSCASHEELTSLVNTVRPAAGARPTVLNGGLLAYEGLTGDRRVFDSLGMFAATLATVIVVAAVSLISNAFTISVSERTRQFGLLSSLGASRRQLRGAVLVEAGALGLVGIPLGVALGIAGAAAAFAVTGTGWARIVGTDTAVTLVVRPWCLWLTVLLASATLLVSAAVPALRAGRVSAVDAIRGSRDVRPGRRLRRAFSRRRRAMDDFSEDGSRPRGLAARLGGVPAFLARRTLAASAGKARVAVVSLAVSVALLVTAGVTGDMLSGATGAGPLTMTGYDLELVAADESDALEAPERSAVLDGADEALEEIAALDGVEGAAYVCESSTTVRLSGGLLGWNASADAGGELAGSLAVAADGIATANVHLVDDATWRALAEAGHVSPEAADPARLSALLVGTVDVNDGVRYGTRQALAAGTTGTVELLVLEGREGYDDPLVSWGLDEASAYYPPLSESDGAEGIELPVSEVASVVAEVPTTVVPDDLGRDFPVAAAQMRAQFPTLVMPARAVRASASALGALRQGRQTTWAYFYARLAEGADASQALRGMTDVATGLPGVESLGTTNLAAVQRDARAVSFTVRVFLYCFAAILALIAVANVFNTIASGMMLRAREFAALRSAGMGERAFRRMILVECADYALRGLALGALLSLVVELFLWQAMSLSVSGITPAVPWAHIAMAFALVVAVLAASAIYALRKTHAMNLVEALRADAL</sequence>
<protein>
    <submittedName>
        <fullName evidence="9">ABC transporter permease</fullName>
    </submittedName>
</protein>
<comment type="similarity">
    <text evidence="6">Belongs to the ABC-4 integral membrane protein family.</text>
</comment>
<dbReference type="RefSeq" id="WP_274958834.1">
    <property type="nucleotide sequence ID" value="NZ_DYWQ01000059.1"/>
</dbReference>
<gene>
    <name evidence="9" type="ORF">K8U72_03885</name>
</gene>
<feature type="domain" description="ABC3 transporter permease C-terminal" evidence="8">
    <location>
        <begin position="863"/>
        <end position="977"/>
    </location>
</feature>
<feature type="transmembrane region" description="Helical" evidence="7">
    <location>
        <begin position="519"/>
        <end position="538"/>
    </location>
</feature>
<dbReference type="EMBL" id="DYWQ01000059">
    <property type="protein sequence ID" value="HJF44907.1"/>
    <property type="molecule type" value="Genomic_DNA"/>
</dbReference>
<feature type="transmembrane region" description="Helical" evidence="7">
    <location>
        <begin position="424"/>
        <end position="446"/>
    </location>
</feature>
<dbReference type="InterPro" id="IPR003838">
    <property type="entry name" value="ABC3_permease_C"/>
</dbReference>
<evidence type="ECO:0000256" key="4">
    <source>
        <dbReference type="ARBA" id="ARBA00022989"/>
    </source>
</evidence>
<keyword evidence="4 7" id="KW-1133">Transmembrane helix</keyword>
<evidence type="ECO:0000256" key="1">
    <source>
        <dbReference type="ARBA" id="ARBA00004651"/>
    </source>
</evidence>
<feature type="transmembrane region" description="Helical" evidence="7">
    <location>
        <begin position="950"/>
        <end position="973"/>
    </location>
</feature>